<evidence type="ECO:0000313" key="6">
    <source>
        <dbReference type="EMBL" id="HGQ63878.1"/>
    </source>
</evidence>
<evidence type="ECO:0000256" key="1">
    <source>
        <dbReference type="ARBA" id="ARBA00009269"/>
    </source>
</evidence>
<comment type="caution">
    <text evidence="6">The sequence shown here is derived from an EMBL/GenBank/DDBJ whole genome shotgun (WGS) entry which is preliminary data.</text>
</comment>
<dbReference type="EMBL" id="DTBD01000009">
    <property type="protein sequence ID" value="HGQ63878.1"/>
    <property type="molecule type" value="Genomic_DNA"/>
</dbReference>
<evidence type="ECO:0000256" key="2">
    <source>
        <dbReference type="ARBA" id="ARBA00022980"/>
    </source>
</evidence>
<reference evidence="6" key="1">
    <citation type="journal article" date="2020" name="mSystems">
        <title>Genome- and Community-Level Interaction Insights into Carbon Utilization and Element Cycling Functions of Hydrothermarchaeota in Hydrothermal Sediment.</title>
        <authorList>
            <person name="Zhou Z."/>
            <person name="Liu Y."/>
            <person name="Xu W."/>
            <person name="Pan J."/>
            <person name="Luo Z.H."/>
            <person name="Li M."/>
        </authorList>
    </citation>
    <scope>NUCLEOTIDE SEQUENCE [LARGE SCALE GENOMIC DNA]</scope>
    <source>
        <strain evidence="6">SpSt-637</strain>
        <strain evidence="5">SpSt-667</strain>
    </source>
</reference>
<dbReference type="InterPro" id="IPR038661">
    <property type="entry name" value="Ribosomal_eL33_sf"/>
</dbReference>
<name>A0A7C4JIQ4_9CREN</name>
<gene>
    <name evidence="4" type="primary">rpl35ae</name>
    <name evidence="6" type="ORF">ENU08_01360</name>
    <name evidence="5" type="ORF">ENU41_07430</name>
</gene>
<dbReference type="AlphaFoldDB" id="A0A7C4JIQ4"/>
<organism evidence="6">
    <name type="scientific">Ignisphaera aggregans</name>
    <dbReference type="NCBI Taxonomy" id="334771"/>
    <lineage>
        <taxon>Archaea</taxon>
        <taxon>Thermoproteota</taxon>
        <taxon>Thermoprotei</taxon>
        <taxon>Desulfurococcales</taxon>
        <taxon>Desulfurococcaceae</taxon>
        <taxon>Ignisphaera</taxon>
    </lineage>
</organism>
<proteinExistence type="inferred from homology"/>
<dbReference type="Pfam" id="PF01247">
    <property type="entry name" value="Ribosomal_L35Ae"/>
    <property type="match status" value="1"/>
</dbReference>
<dbReference type="GO" id="GO:0006412">
    <property type="term" value="P:translation"/>
    <property type="evidence" value="ECO:0007669"/>
    <property type="project" value="UniProtKB-UniRule"/>
</dbReference>
<dbReference type="GO" id="GO:0003735">
    <property type="term" value="F:structural constituent of ribosome"/>
    <property type="evidence" value="ECO:0007669"/>
    <property type="project" value="InterPro"/>
</dbReference>
<evidence type="ECO:0000256" key="4">
    <source>
        <dbReference type="HAMAP-Rule" id="MF_00573"/>
    </source>
</evidence>
<evidence type="ECO:0000313" key="5">
    <source>
        <dbReference type="EMBL" id="HGQ36486.1"/>
    </source>
</evidence>
<dbReference type="HAMAP" id="MF_00573">
    <property type="entry name" value="Ribosomal_eL33"/>
    <property type="match status" value="1"/>
</dbReference>
<keyword evidence="3 4" id="KW-0687">Ribonucleoprotein</keyword>
<keyword evidence="2 4" id="KW-0689">Ribosomal protein</keyword>
<protein>
    <recommendedName>
        <fullName evidence="4">Large ribosomal subunit protein eL33</fullName>
    </recommendedName>
</protein>
<dbReference type="Gene3D" id="2.40.10.190">
    <property type="entry name" value="translation elongation factor selb, chain A, domain 4"/>
    <property type="match status" value="1"/>
</dbReference>
<dbReference type="InterPro" id="IPR009000">
    <property type="entry name" value="Transl_B-barrel_sf"/>
</dbReference>
<comment type="similarity">
    <text evidence="1 4">Belongs to the eukaryotic ribosomal protein eL33 family.</text>
</comment>
<dbReference type="InterPro" id="IPR001780">
    <property type="entry name" value="Ribosomal_eL33"/>
</dbReference>
<dbReference type="SUPFAM" id="SSF50447">
    <property type="entry name" value="Translation proteins"/>
    <property type="match status" value="1"/>
</dbReference>
<sequence>MAMNMNKTVAKVKGVILGYRRGNAIQYNNQVFVKIFVEPRVVSGFVGAKVLAVDAYGNTYKGRVIKVHGRKNSVVIAKFKPNIPGQLIGAYIDVIKK</sequence>
<dbReference type="EMBL" id="DTCK01000041">
    <property type="protein sequence ID" value="HGQ36486.1"/>
    <property type="molecule type" value="Genomic_DNA"/>
</dbReference>
<evidence type="ECO:0000256" key="3">
    <source>
        <dbReference type="ARBA" id="ARBA00023274"/>
    </source>
</evidence>
<accession>A0A7C4JIQ4</accession>
<dbReference type="GO" id="GO:0005840">
    <property type="term" value="C:ribosome"/>
    <property type="evidence" value="ECO:0007669"/>
    <property type="project" value="UniProtKB-KW"/>
</dbReference>
<dbReference type="GO" id="GO:1990904">
    <property type="term" value="C:ribonucleoprotein complex"/>
    <property type="evidence" value="ECO:0007669"/>
    <property type="project" value="UniProtKB-KW"/>
</dbReference>